<name>A0ABT8LIB1_9BACT</name>
<evidence type="ECO:0000259" key="1">
    <source>
        <dbReference type="Pfam" id="PF00248"/>
    </source>
</evidence>
<dbReference type="PANTHER" id="PTHR43312:SF1">
    <property type="entry name" value="NADP-DEPENDENT OXIDOREDUCTASE DOMAIN-CONTAINING PROTEIN"/>
    <property type="match status" value="1"/>
</dbReference>
<evidence type="ECO:0000313" key="3">
    <source>
        <dbReference type="Proteomes" id="UP001172083"/>
    </source>
</evidence>
<dbReference type="Gene3D" id="3.20.20.100">
    <property type="entry name" value="NADP-dependent oxidoreductase domain"/>
    <property type="match status" value="1"/>
</dbReference>
<comment type="caution">
    <text evidence="2">The sequence shown here is derived from an EMBL/GenBank/DDBJ whole genome shotgun (WGS) entry which is preliminary data.</text>
</comment>
<dbReference type="RefSeq" id="WP_346762879.1">
    <property type="nucleotide sequence ID" value="NZ_JAUJEB010000028.1"/>
</dbReference>
<organism evidence="2 3">
    <name type="scientific">Agaribacillus aureus</name>
    <dbReference type="NCBI Taxonomy" id="3051825"/>
    <lineage>
        <taxon>Bacteria</taxon>
        <taxon>Pseudomonadati</taxon>
        <taxon>Bacteroidota</taxon>
        <taxon>Cytophagia</taxon>
        <taxon>Cytophagales</taxon>
        <taxon>Splendidivirgaceae</taxon>
        <taxon>Agaribacillus</taxon>
    </lineage>
</organism>
<protein>
    <submittedName>
        <fullName evidence="2">Aldo/keto reductase</fullName>
    </submittedName>
</protein>
<gene>
    <name evidence="2" type="ORF">QQ020_36060</name>
</gene>
<evidence type="ECO:0000313" key="2">
    <source>
        <dbReference type="EMBL" id="MDN5217544.1"/>
    </source>
</evidence>
<accession>A0ABT8LIB1</accession>
<feature type="domain" description="NADP-dependent oxidoreductase" evidence="1">
    <location>
        <begin position="22"/>
        <end position="207"/>
    </location>
</feature>
<dbReference type="Pfam" id="PF00248">
    <property type="entry name" value="Aldo_ket_red"/>
    <property type="match status" value="1"/>
</dbReference>
<dbReference type="SUPFAM" id="SSF51430">
    <property type="entry name" value="NAD(P)-linked oxidoreductase"/>
    <property type="match status" value="1"/>
</dbReference>
<dbReference type="Proteomes" id="UP001172083">
    <property type="component" value="Unassembled WGS sequence"/>
</dbReference>
<sequence>MNLELSYDQKEIQIGIMNPDGQGWHWDASKKHILQAVESSLSRLQTDYIDLLLHGGTIEDPIDETIEAFELLKKQGKIKHYVISSIRPNVIREYVKRSCIVSVMMQYSLLDRRPEEEMFELLKSNQIGVLARGSLAKGLLAGKPSSAYLDHRVEAVRKMQDALGQIAPSHEHLFKIALQFVLGNPAITSAVVGIRTIEQLKQVLSFNPDTSHQDLDKLQNVLPVNLYRNHR</sequence>
<reference evidence="2" key="1">
    <citation type="submission" date="2023-06" db="EMBL/GenBank/DDBJ databases">
        <title>Genomic of Agaribacillus aureum.</title>
        <authorList>
            <person name="Wang G."/>
        </authorList>
    </citation>
    <scope>NUCLEOTIDE SEQUENCE</scope>
    <source>
        <strain evidence="2">BMA12</strain>
    </source>
</reference>
<proteinExistence type="predicted"/>
<dbReference type="InterPro" id="IPR023210">
    <property type="entry name" value="NADP_OxRdtase_dom"/>
</dbReference>
<dbReference type="InterPro" id="IPR036812">
    <property type="entry name" value="NAD(P)_OxRdtase_dom_sf"/>
</dbReference>
<dbReference type="PANTHER" id="PTHR43312">
    <property type="entry name" value="D-THREO-ALDOSE 1-DEHYDROGENASE"/>
    <property type="match status" value="1"/>
</dbReference>
<dbReference type="EMBL" id="JAUJEB010000028">
    <property type="protein sequence ID" value="MDN5217544.1"/>
    <property type="molecule type" value="Genomic_DNA"/>
</dbReference>
<keyword evidence="3" id="KW-1185">Reference proteome</keyword>
<dbReference type="InterPro" id="IPR053135">
    <property type="entry name" value="AKR2_Oxidoreductase"/>
</dbReference>